<evidence type="ECO:0000313" key="11">
    <source>
        <dbReference type="Proteomes" id="UP000314983"/>
    </source>
</evidence>
<dbReference type="InterPro" id="IPR003006">
    <property type="entry name" value="Ig/MHC_CS"/>
</dbReference>
<keyword evidence="11" id="KW-1185">Reference proteome</keyword>
<evidence type="ECO:0000256" key="7">
    <source>
        <dbReference type="ARBA" id="ARBA00023319"/>
    </source>
</evidence>
<reference evidence="11" key="1">
    <citation type="journal article" date="2014" name="Science">
        <title>Nonhuman genetics. Genomic basis for the convergent evolution of electric organs.</title>
        <authorList>
            <person name="Gallant J.R."/>
            <person name="Traeger L.L."/>
            <person name="Volkening J.D."/>
            <person name="Moffett H."/>
            <person name="Chen P.H."/>
            <person name="Novina C.D."/>
            <person name="Phillips G.N.Jr."/>
            <person name="Anand R."/>
            <person name="Wells G.B."/>
            <person name="Pinch M."/>
            <person name="Guth R."/>
            <person name="Unguez G.A."/>
            <person name="Albert J.S."/>
            <person name="Zakon H.H."/>
            <person name="Samanta M.P."/>
            <person name="Sussman M.R."/>
        </authorList>
    </citation>
    <scope>NUCLEOTIDE SEQUENCE [LARGE SCALE GENOMIC DNA]</scope>
</reference>
<dbReference type="GO" id="GO:0042612">
    <property type="term" value="C:MHC class I protein complex"/>
    <property type="evidence" value="ECO:0007669"/>
    <property type="project" value="UniProtKB-KW"/>
</dbReference>
<proteinExistence type="inferred from homology"/>
<organism evidence="10 11">
    <name type="scientific">Electrophorus electricus</name>
    <name type="common">Electric eel</name>
    <name type="synonym">Gymnotus electricus</name>
    <dbReference type="NCBI Taxonomy" id="8005"/>
    <lineage>
        <taxon>Eukaryota</taxon>
        <taxon>Metazoa</taxon>
        <taxon>Chordata</taxon>
        <taxon>Craniata</taxon>
        <taxon>Vertebrata</taxon>
        <taxon>Euteleostomi</taxon>
        <taxon>Actinopterygii</taxon>
        <taxon>Neopterygii</taxon>
        <taxon>Teleostei</taxon>
        <taxon>Ostariophysi</taxon>
        <taxon>Gymnotiformes</taxon>
        <taxon>Gymnotoidei</taxon>
        <taxon>Gymnotidae</taxon>
        <taxon>Electrophorus</taxon>
    </lineage>
</organism>
<feature type="domain" description="Ig-like" evidence="9">
    <location>
        <begin position="24"/>
        <end position="111"/>
    </location>
</feature>
<sequence>MKPLLFFAVVCAFYISVQAKSSPPKVQVYSYSPGEFDKENVLICHVSDFHPADIEIDLLKNGIVIPNANQTDLSFSQGWKFYLTKSVPFKPKKSDDYCCKVKHMSEAKKYMWEPDM</sequence>
<keyword evidence="6" id="KW-0391">Immunity</keyword>
<dbReference type="SMART" id="SM00407">
    <property type="entry name" value="IGc1"/>
    <property type="match status" value="1"/>
</dbReference>
<reference evidence="10" key="3">
    <citation type="submission" date="2020-05" db="EMBL/GenBank/DDBJ databases">
        <title>Electrophorus electricus (electric eel) genome, fEleEle1, primary haplotype.</title>
        <authorList>
            <person name="Myers G."/>
            <person name="Meyer A."/>
            <person name="Fedrigo O."/>
            <person name="Formenti G."/>
            <person name="Rhie A."/>
            <person name="Tracey A."/>
            <person name="Sims Y."/>
            <person name="Jarvis E.D."/>
        </authorList>
    </citation>
    <scope>NUCLEOTIDE SEQUENCE [LARGE SCALE GENOMIC DNA]</scope>
</reference>
<keyword evidence="7" id="KW-0393">Immunoglobulin domain</keyword>
<dbReference type="PROSITE" id="PS50835">
    <property type="entry name" value="IG_LIKE"/>
    <property type="match status" value="1"/>
</dbReference>
<dbReference type="Gene3D" id="2.60.40.10">
    <property type="entry name" value="Immunoglobulins"/>
    <property type="match status" value="1"/>
</dbReference>
<comment type="similarity">
    <text evidence="2">Belongs to the beta-2-microglobulin family.</text>
</comment>
<dbReference type="InterPro" id="IPR013783">
    <property type="entry name" value="Ig-like_fold"/>
</dbReference>
<evidence type="ECO:0000256" key="3">
    <source>
        <dbReference type="ARBA" id="ARBA00018767"/>
    </source>
</evidence>
<dbReference type="PANTHER" id="PTHR19944:SF62">
    <property type="entry name" value="BETA-2-MICROGLOBULIN"/>
    <property type="match status" value="1"/>
</dbReference>
<dbReference type="Ensembl" id="ENSEEET00000037863.2">
    <property type="protein sequence ID" value="ENSEEEP00000037427.2"/>
    <property type="gene ID" value="ENSEEEG00000017799.2"/>
</dbReference>
<reference evidence="11" key="2">
    <citation type="journal article" date="2017" name="Sci. Adv.">
        <title>A tail of two voltages: Proteomic comparison of the three electric organs of the electric eel.</title>
        <authorList>
            <person name="Traeger L.L."/>
            <person name="Sabat G."/>
            <person name="Barrett-Wilt G.A."/>
            <person name="Wells G.B."/>
            <person name="Sussman M.R."/>
        </authorList>
    </citation>
    <scope>NUCLEOTIDE SEQUENCE [LARGE SCALE GENOMIC DNA]</scope>
</reference>
<evidence type="ECO:0000256" key="2">
    <source>
        <dbReference type="ARBA" id="ARBA00009564"/>
    </source>
</evidence>
<dbReference type="GeneTree" id="ENSGT00940000165013"/>
<protein>
    <recommendedName>
        <fullName evidence="3">Beta-2-microglobulin</fullName>
    </recommendedName>
</protein>
<dbReference type="InterPro" id="IPR050160">
    <property type="entry name" value="MHC/Immunoglobulin"/>
</dbReference>
<feature type="signal peptide" evidence="8">
    <location>
        <begin position="1"/>
        <end position="19"/>
    </location>
</feature>
<evidence type="ECO:0000313" key="10">
    <source>
        <dbReference type="Ensembl" id="ENSEEEP00000037427.2"/>
    </source>
</evidence>
<evidence type="ECO:0000259" key="9">
    <source>
        <dbReference type="PROSITE" id="PS50835"/>
    </source>
</evidence>
<dbReference type="GO" id="GO:0010038">
    <property type="term" value="P:response to metal ion"/>
    <property type="evidence" value="ECO:0007669"/>
    <property type="project" value="UniProtKB-ARBA"/>
</dbReference>
<evidence type="ECO:0000256" key="6">
    <source>
        <dbReference type="ARBA" id="ARBA00022859"/>
    </source>
</evidence>
<evidence type="ECO:0000256" key="8">
    <source>
        <dbReference type="SAM" id="SignalP"/>
    </source>
</evidence>
<dbReference type="InterPro" id="IPR003597">
    <property type="entry name" value="Ig_C1-set"/>
</dbReference>
<gene>
    <name evidence="10" type="primary">B2M</name>
</gene>
<dbReference type="Pfam" id="PF07654">
    <property type="entry name" value="C1-set"/>
    <property type="match status" value="1"/>
</dbReference>
<evidence type="ECO:0000256" key="5">
    <source>
        <dbReference type="ARBA" id="ARBA00022525"/>
    </source>
</evidence>
<name>A0A4W4GIS5_ELEEL</name>
<dbReference type="Proteomes" id="UP000314983">
    <property type="component" value="Chromosome 7"/>
</dbReference>
<keyword evidence="8" id="KW-0732">Signal</keyword>
<dbReference type="InterPro" id="IPR007110">
    <property type="entry name" value="Ig-like_dom"/>
</dbReference>
<dbReference type="SUPFAM" id="SSF48726">
    <property type="entry name" value="Immunoglobulin"/>
    <property type="match status" value="1"/>
</dbReference>
<comment type="subcellular location">
    <subcellularLocation>
        <location evidence="1">Secreted</location>
    </subcellularLocation>
</comment>
<dbReference type="AlphaFoldDB" id="A0A4W4GIS5"/>
<dbReference type="STRING" id="8005.ENSEEEP00000037427"/>
<dbReference type="InterPro" id="IPR036179">
    <property type="entry name" value="Ig-like_dom_sf"/>
</dbReference>
<dbReference type="FunFam" id="2.60.40.10:FF:001005">
    <property type="entry name" value="Beta-2-microglobulin"/>
    <property type="match status" value="1"/>
</dbReference>
<keyword evidence="4" id="KW-0490">MHC I</keyword>
<dbReference type="GO" id="GO:0002474">
    <property type="term" value="P:antigen processing and presentation of peptide antigen via MHC class I"/>
    <property type="evidence" value="ECO:0007669"/>
    <property type="project" value="UniProtKB-KW"/>
</dbReference>
<evidence type="ECO:0000256" key="4">
    <source>
        <dbReference type="ARBA" id="ARBA00022451"/>
    </source>
</evidence>
<feature type="chain" id="PRO_5044216414" description="Beta-2-microglobulin" evidence="8">
    <location>
        <begin position="20"/>
        <end position="116"/>
    </location>
</feature>
<dbReference type="PANTHER" id="PTHR19944">
    <property type="entry name" value="MHC CLASS II-RELATED"/>
    <property type="match status" value="1"/>
</dbReference>
<dbReference type="GO" id="GO:0005576">
    <property type="term" value="C:extracellular region"/>
    <property type="evidence" value="ECO:0007669"/>
    <property type="project" value="UniProtKB-SubCell"/>
</dbReference>
<accession>A0A4W4GIS5</accession>
<dbReference type="OMA" id="FNQDWHF"/>
<reference evidence="10" key="4">
    <citation type="submission" date="2025-08" db="UniProtKB">
        <authorList>
            <consortium name="Ensembl"/>
        </authorList>
    </citation>
    <scope>IDENTIFICATION</scope>
</reference>
<keyword evidence="5" id="KW-0964">Secreted</keyword>
<evidence type="ECO:0000256" key="1">
    <source>
        <dbReference type="ARBA" id="ARBA00004613"/>
    </source>
</evidence>
<dbReference type="PROSITE" id="PS00290">
    <property type="entry name" value="IG_MHC"/>
    <property type="match status" value="1"/>
</dbReference>
<reference evidence="10" key="5">
    <citation type="submission" date="2025-09" db="UniProtKB">
        <authorList>
            <consortium name="Ensembl"/>
        </authorList>
    </citation>
    <scope>IDENTIFICATION</scope>
</reference>